<evidence type="ECO:0000256" key="5">
    <source>
        <dbReference type="ARBA" id="ARBA00023136"/>
    </source>
</evidence>
<comment type="caution">
    <text evidence="8">The sequence shown here is derived from an EMBL/GenBank/DDBJ whole genome shotgun (WGS) entry which is preliminary data.</text>
</comment>
<dbReference type="PANTHER" id="PTHR38459:SF1">
    <property type="entry name" value="PROPHAGE BACTOPRENOL-LINKED GLUCOSE TRANSLOCASE HOMOLOG"/>
    <property type="match status" value="1"/>
</dbReference>
<dbReference type="Proteomes" id="UP001523262">
    <property type="component" value="Unassembled WGS sequence"/>
</dbReference>
<sequence length="143" mass="15856">MKNSFVRFIIVGIANTIVGLSVMYILLHAAHLSYWISTFLGNSVGAIVSFFLNKSFTFKSEGSVAKSAIRFIAVILCCYFISYDLARNIVVSVLKDNQFFHTSIKTDLSVLVGTGLYTVLNYLGQKWFVFSKKTGAVISTDSK</sequence>
<keyword evidence="4 6" id="KW-1133">Transmembrane helix</keyword>
<dbReference type="InterPro" id="IPR007267">
    <property type="entry name" value="GtrA_DPMS_TM"/>
</dbReference>
<evidence type="ECO:0000256" key="1">
    <source>
        <dbReference type="ARBA" id="ARBA00004141"/>
    </source>
</evidence>
<organism evidence="8 9">
    <name type="scientific">Neobacillus pocheonensis</name>
    <dbReference type="NCBI Taxonomy" id="363869"/>
    <lineage>
        <taxon>Bacteria</taxon>
        <taxon>Bacillati</taxon>
        <taxon>Bacillota</taxon>
        <taxon>Bacilli</taxon>
        <taxon>Bacillales</taxon>
        <taxon>Bacillaceae</taxon>
        <taxon>Neobacillus</taxon>
    </lineage>
</organism>
<evidence type="ECO:0000256" key="4">
    <source>
        <dbReference type="ARBA" id="ARBA00022989"/>
    </source>
</evidence>
<proteinExistence type="inferred from homology"/>
<evidence type="ECO:0000256" key="2">
    <source>
        <dbReference type="ARBA" id="ARBA00009399"/>
    </source>
</evidence>
<name>A0ABT0W9Z2_9BACI</name>
<comment type="similarity">
    <text evidence="2">Belongs to the GtrA family.</text>
</comment>
<feature type="transmembrane region" description="Helical" evidence="6">
    <location>
        <begin position="5"/>
        <end position="26"/>
    </location>
</feature>
<evidence type="ECO:0000256" key="3">
    <source>
        <dbReference type="ARBA" id="ARBA00022692"/>
    </source>
</evidence>
<dbReference type="Pfam" id="PF04138">
    <property type="entry name" value="GtrA_DPMS_TM"/>
    <property type="match status" value="1"/>
</dbReference>
<dbReference type="EMBL" id="JAMQCR010000001">
    <property type="protein sequence ID" value="MCM2533098.1"/>
    <property type="molecule type" value="Genomic_DNA"/>
</dbReference>
<reference evidence="8 9" key="1">
    <citation type="submission" date="2022-06" db="EMBL/GenBank/DDBJ databases">
        <authorList>
            <person name="Jeon C.O."/>
        </authorList>
    </citation>
    <scope>NUCLEOTIDE SEQUENCE [LARGE SCALE GENOMIC DNA]</scope>
    <source>
        <strain evidence="8 9">KCTC 13943</strain>
    </source>
</reference>
<keyword evidence="5 6" id="KW-0472">Membrane</keyword>
<keyword evidence="9" id="KW-1185">Reference proteome</keyword>
<evidence type="ECO:0000313" key="9">
    <source>
        <dbReference type="Proteomes" id="UP001523262"/>
    </source>
</evidence>
<keyword evidence="3 6" id="KW-0812">Transmembrane</keyword>
<dbReference type="InterPro" id="IPR051401">
    <property type="entry name" value="GtrA_CellWall_Glycosyl"/>
</dbReference>
<comment type="subcellular location">
    <subcellularLocation>
        <location evidence="1">Membrane</location>
        <topology evidence="1">Multi-pass membrane protein</topology>
    </subcellularLocation>
</comment>
<feature type="transmembrane region" description="Helical" evidence="6">
    <location>
        <begin position="103"/>
        <end position="123"/>
    </location>
</feature>
<feature type="transmembrane region" description="Helical" evidence="6">
    <location>
        <begin position="32"/>
        <end position="52"/>
    </location>
</feature>
<gene>
    <name evidence="8" type="ORF">NDK43_12730</name>
</gene>
<dbReference type="PANTHER" id="PTHR38459">
    <property type="entry name" value="PROPHAGE BACTOPRENOL-LINKED GLUCOSE TRANSLOCASE HOMOLOG"/>
    <property type="match status" value="1"/>
</dbReference>
<evidence type="ECO:0000313" key="8">
    <source>
        <dbReference type="EMBL" id="MCM2533098.1"/>
    </source>
</evidence>
<evidence type="ECO:0000259" key="7">
    <source>
        <dbReference type="Pfam" id="PF04138"/>
    </source>
</evidence>
<evidence type="ECO:0000256" key="6">
    <source>
        <dbReference type="SAM" id="Phobius"/>
    </source>
</evidence>
<feature type="domain" description="GtrA/DPMS transmembrane" evidence="7">
    <location>
        <begin position="7"/>
        <end position="130"/>
    </location>
</feature>
<feature type="transmembrane region" description="Helical" evidence="6">
    <location>
        <begin position="64"/>
        <end position="83"/>
    </location>
</feature>
<protein>
    <submittedName>
        <fullName evidence="8">GtrA family protein</fullName>
    </submittedName>
</protein>
<accession>A0ABT0W9Z2</accession>